<reference evidence="1 2" key="1">
    <citation type="submission" date="2020-08" db="EMBL/GenBank/DDBJ databases">
        <authorList>
            <person name="Koutsovoulos G."/>
            <person name="Danchin GJ E."/>
        </authorList>
    </citation>
    <scope>NUCLEOTIDE SEQUENCE [LARGE SCALE GENOMIC DNA]</scope>
</reference>
<proteinExistence type="predicted"/>
<comment type="caution">
    <text evidence="1">The sequence shown here is derived from an EMBL/GenBank/DDBJ whole genome shotgun (WGS) entry which is preliminary data.</text>
</comment>
<dbReference type="EMBL" id="CAJEWN010002202">
    <property type="protein sequence ID" value="CAD2202461.1"/>
    <property type="molecule type" value="Genomic_DNA"/>
</dbReference>
<gene>
    <name evidence="1" type="ORF">MENT_LOCUS56096</name>
</gene>
<organism evidence="1 2">
    <name type="scientific">Meloidogyne enterolobii</name>
    <name type="common">Root-knot nematode worm</name>
    <name type="synonym">Meloidogyne mayaguensis</name>
    <dbReference type="NCBI Taxonomy" id="390850"/>
    <lineage>
        <taxon>Eukaryota</taxon>
        <taxon>Metazoa</taxon>
        <taxon>Ecdysozoa</taxon>
        <taxon>Nematoda</taxon>
        <taxon>Chromadorea</taxon>
        <taxon>Rhabditida</taxon>
        <taxon>Tylenchina</taxon>
        <taxon>Tylenchomorpha</taxon>
        <taxon>Tylenchoidea</taxon>
        <taxon>Meloidogynidae</taxon>
        <taxon>Meloidogyninae</taxon>
        <taxon>Meloidogyne</taxon>
    </lineage>
</organism>
<evidence type="ECO:0000313" key="2">
    <source>
        <dbReference type="Proteomes" id="UP000580250"/>
    </source>
</evidence>
<dbReference type="OrthoDB" id="10252740at2759"/>
<protein>
    <submittedName>
        <fullName evidence="1">Uncharacterized protein</fullName>
    </submittedName>
</protein>
<sequence length="132" mass="15738">MRNFQVAKLTEAENPSNFKGALGRRTDVVVNYFKLKFNTRMHIFKYRVDFFQQLEDKRKEISTTNKMALRHRFWTFVSANEAYFGGRNNLVYDDSHLCYTRKSCLSSLELLGKLRLKRMKDEGMETCPHILW</sequence>
<dbReference type="AlphaFoldDB" id="A0A6V7XT69"/>
<accession>A0A6V7XT69</accession>
<dbReference type="Proteomes" id="UP000580250">
    <property type="component" value="Unassembled WGS sequence"/>
</dbReference>
<name>A0A6V7XT69_MELEN</name>
<evidence type="ECO:0000313" key="1">
    <source>
        <dbReference type="EMBL" id="CAD2202461.1"/>
    </source>
</evidence>